<name>A0A8B7JJA8_9AVES</name>
<evidence type="ECO:0000256" key="1">
    <source>
        <dbReference type="ARBA" id="ARBA00023125"/>
    </source>
</evidence>
<dbReference type="AlphaFoldDB" id="A0A8B7JJA8"/>
<organism evidence="8 9">
    <name type="scientific">Apteryx mantelli</name>
    <name type="common">North Island brown kiwi</name>
    <dbReference type="NCBI Taxonomy" id="2696672"/>
    <lineage>
        <taxon>Eukaryota</taxon>
        <taxon>Metazoa</taxon>
        <taxon>Chordata</taxon>
        <taxon>Craniata</taxon>
        <taxon>Vertebrata</taxon>
        <taxon>Euteleostomi</taxon>
        <taxon>Archelosauria</taxon>
        <taxon>Archosauria</taxon>
        <taxon>Dinosauria</taxon>
        <taxon>Saurischia</taxon>
        <taxon>Theropoda</taxon>
        <taxon>Coelurosauria</taxon>
        <taxon>Aves</taxon>
        <taxon>Palaeognathae</taxon>
        <taxon>Apterygiformes</taxon>
        <taxon>Apterygidae</taxon>
        <taxon>Apteryx</taxon>
    </lineage>
</organism>
<dbReference type="RefSeq" id="XP_013811121.2">
    <property type="nucleotide sequence ID" value="XM_013955667.2"/>
</dbReference>
<feature type="compositionally biased region" description="Low complexity" evidence="6">
    <location>
        <begin position="53"/>
        <end position="66"/>
    </location>
</feature>
<dbReference type="SMART" id="SM00389">
    <property type="entry name" value="HOX"/>
    <property type="match status" value="1"/>
</dbReference>
<evidence type="ECO:0000256" key="3">
    <source>
        <dbReference type="ARBA" id="ARBA00023242"/>
    </source>
</evidence>
<dbReference type="InterPro" id="IPR017970">
    <property type="entry name" value="Homeobox_CS"/>
</dbReference>
<dbReference type="PANTHER" id="PTHR10390">
    <property type="entry name" value="HOMEOBOX PROTEIN SIX"/>
    <property type="match status" value="1"/>
</dbReference>
<dbReference type="KEGG" id="aam:106495238"/>
<dbReference type="GO" id="GO:0005737">
    <property type="term" value="C:cytoplasm"/>
    <property type="evidence" value="ECO:0007669"/>
    <property type="project" value="UniProtKB-SubCell"/>
</dbReference>
<feature type="region of interest" description="Disordered" evidence="6">
    <location>
        <begin position="276"/>
        <end position="331"/>
    </location>
</feature>
<keyword evidence="3 4" id="KW-0539">Nucleus</keyword>
<keyword evidence="2 4" id="KW-0371">Homeobox</keyword>
<dbReference type="CDD" id="cd00086">
    <property type="entry name" value="homeodomain"/>
    <property type="match status" value="1"/>
</dbReference>
<accession>A0A8B7JJA8</accession>
<feature type="DNA-binding region" description="Homeobox" evidence="4">
    <location>
        <begin position="238"/>
        <end position="288"/>
    </location>
</feature>
<evidence type="ECO:0000256" key="2">
    <source>
        <dbReference type="ARBA" id="ARBA00023155"/>
    </source>
</evidence>
<dbReference type="GO" id="GO:0005634">
    <property type="term" value="C:nucleus"/>
    <property type="evidence" value="ECO:0007669"/>
    <property type="project" value="UniProtKB-SubCell"/>
</dbReference>
<feature type="compositionally biased region" description="Basic and acidic residues" evidence="6">
    <location>
        <begin position="284"/>
        <end position="296"/>
    </location>
</feature>
<sequence length="788" mass="83617">MSSASPTDKLASTVEIKQENVMEILSEASKVPQEGAAAGALNAAPPPPPAAAPFPMERAGPAAGEEGAADQVLLHTELLARNHHAAAAAAASSPSSSSTSSSSSSSSSQTPLAFSPDHVACVCEALQQGGNLDRLARFLWSLPPSDLLRGNESLMKARALVAFHQGIYAELYSILESHNFDSANHPLLQELWYKARYTEAERARGRPLGAVDKYRLRRKYPLPRTIWDGEETVYCFKEKSRNALKELYKQNRYPSPAEKRNLAKITGLSLTQVSNWFKNRRQRDRNPSETQSKSESDGNPSTEDESSKGQEDLSPHPLSNSSDGVTSLSLPGHMEPVYMQQLGNTKIALSSSGVLLNGNLVPASTSPVFLNGSSFLQGPNGVILNGLSVGTSQTVTLNSPKTTSSVVSNGVSITDILSSSSEDVKDFKLLQASVPNTAAATFSPSNIPVSFPGLIPSAEVKRESTQTVASQDGGSVVTFTAPVQINQYGIVQIPNSGTNGQLLNGSIGFSSLQLPPVSVAASQGNVSVNPSTTDGGTFTSDSSTVQQGKVFFSPLTPSAVVYTVPNSGQAVGSVKQEGLERSLVFSQLMPVSQNTQLNVNMSSENISGGGLQSLASSLVNVTPSHNFSLTPPTLLNAAELNSGVSESQPMSSPVTSTSTVISISNTNYATLQNCSLITSQDLLSISTAQPALGEIVSTTGDRVSHPSAQVHPDFVREPRLVLQAVPDVKENFLPNSESKSTGNLMMLDTKSKYVMSNMVDTVCEELETDKKELAKLQTVQMDEDMQDL</sequence>
<dbReference type="PROSITE" id="PS00027">
    <property type="entry name" value="HOMEOBOX_1"/>
    <property type="match status" value="1"/>
</dbReference>
<dbReference type="PANTHER" id="PTHR10390:SF44">
    <property type="entry name" value="SIX HOMEOBOX 4"/>
    <property type="match status" value="1"/>
</dbReference>
<dbReference type="PROSITE" id="PS50071">
    <property type="entry name" value="HOMEOBOX_2"/>
    <property type="match status" value="1"/>
</dbReference>
<gene>
    <name evidence="9" type="primary">SIX4</name>
</gene>
<protein>
    <submittedName>
        <fullName evidence="9">Homeobox protein SIX4</fullName>
    </submittedName>
</protein>
<dbReference type="InterPro" id="IPR009057">
    <property type="entry name" value="Homeodomain-like_sf"/>
</dbReference>
<dbReference type="Proteomes" id="UP001652627">
    <property type="component" value="Chromosome 4"/>
</dbReference>
<evidence type="ECO:0000256" key="4">
    <source>
        <dbReference type="PROSITE-ProRule" id="PRU00108"/>
    </source>
</evidence>
<dbReference type="Pfam" id="PF00046">
    <property type="entry name" value="Homeodomain"/>
    <property type="match status" value="1"/>
</dbReference>
<evidence type="ECO:0000313" key="8">
    <source>
        <dbReference type="Proteomes" id="UP001652627"/>
    </source>
</evidence>
<feature type="region of interest" description="Disordered" evidence="6">
    <location>
        <begin position="35"/>
        <end position="66"/>
    </location>
</feature>
<dbReference type="GeneID" id="106495238"/>
<evidence type="ECO:0000313" key="9">
    <source>
        <dbReference type="RefSeq" id="XP_013811121.2"/>
    </source>
</evidence>
<dbReference type="GO" id="GO:0000978">
    <property type="term" value="F:RNA polymerase II cis-regulatory region sequence-specific DNA binding"/>
    <property type="evidence" value="ECO:0007669"/>
    <property type="project" value="TreeGrafter"/>
</dbReference>
<keyword evidence="1 4" id="KW-0238">DNA-binding</keyword>
<dbReference type="InterPro" id="IPR001356">
    <property type="entry name" value="HD"/>
</dbReference>
<comment type="subcellular location">
    <subcellularLocation>
        <location evidence="4 5">Nucleus</location>
    </subcellularLocation>
</comment>
<feature type="compositionally biased region" description="Polar residues" evidence="6">
    <location>
        <begin position="317"/>
        <end position="329"/>
    </location>
</feature>
<feature type="compositionally biased region" description="Basic and acidic residues" evidence="6">
    <location>
        <begin position="305"/>
        <end position="314"/>
    </location>
</feature>
<feature type="compositionally biased region" description="Low complexity" evidence="6">
    <location>
        <begin position="85"/>
        <end position="108"/>
    </location>
</feature>
<keyword evidence="8" id="KW-1185">Reference proteome</keyword>
<evidence type="ECO:0000256" key="6">
    <source>
        <dbReference type="SAM" id="MobiDB-lite"/>
    </source>
</evidence>
<dbReference type="GO" id="GO:0005667">
    <property type="term" value="C:transcription regulator complex"/>
    <property type="evidence" value="ECO:0007669"/>
    <property type="project" value="TreeGrafter"/>
</dbReference>
<evidence type="ECO:0000256" key="5">
    <source>
        <dbReference type="RuleBase" id="RU000682"/>
    </source>
</evidence>
<feature type="region of interest" description="Disordered" evidence="6">
    <location>
        <begin position="85"/>
        <end position="110"/>
    </location>
</feature>
<dbReference type="OrthoDB" id="3501850at2759"/>
<dbReference type="Pfam" id="PF16878">
    <property type="entry name" value="SIX1_SD"/>
    <property type="match status" value="1"/>
</dbReference>
<dbReference type="CTD" id="51804"/>
<feature type="domain" description="Homeobox" evidence="7">
    <location>
        <begin position="236"/>
        <end position="287"/>
    </location>
</feature>
<dbReference type="SUPFAM" id="SSF46689">
    <property type="entry name" value="Homeodomain-like"/>
    <property type="match status" value="1"/>
</dbReference>
<dbReference type="Gene3D" id="1.10.10.60">
    <property type="entry name" value="Homeodomain-like"/>
    <property type="match status" value="1"/>
</dbReference>
<proteinExistence type="predicted"/>
<evidence type="ECO:0000259" key="7">
    <source>
        <dbReference type="PROSITE" id="PS50071"/>
    </source>
</evidence>
<dbReference type="InterPro" id="IPR031701">
    <property type="entry name" value="SIX1_SD"/>
</dbReference>
<reference evidence="9" key="1">
    <citation type="submission" date="2025-08" db="UniProtKB">
        <authorList>
            <consortium name="RefSeq"/>
        </authorList>
    </citation>
    <scope>IDENTIFICATION</scope>
    <source>
        <tissue evidence="9">Blood</tissue>
    </source>
</reference>
<dbReference type="GO" id="GO:0000981">
    <property type="term" value="F:DNA-binding transcription factor activity, RNA polymerase II-specific"/>
    <property type="evidence" value="ECO:0007669"/>
    <property type="project" value="InterPro"/>
</dbReference>